<feature type="transmembrane region" description="Helical" evidence="8">
    <location>
        <begin position="139"/>
        <end position="163"/>
    </location>
</feature>
<dbReference type="Pfam" id="PF13231">
    <property type="entry name" value="PMT_2"/>
    <property type="match status" value="1"/>
</dbReference>
<feature type="transmembrane region" description="Helical" evidence="8">
    <location>
        <begin position="244"/>
        <end position="271"/>
    </location>
</feature>
<dbReference type="EMBL" id="BJMV01000002">
    <property type="protein sequence ID" value="GEB84877.1"/>
    <property type="molecule type" value="Genomic_DNA"/>
</dbReference>
<evidence type="ECO:0000256" key="2">
    <source>
        <dbReference type="ARBA" id="ARBA00022475"/>
    </source>
</evidence>
<keyword evidence="4 10" id="KW-0808">Transferase</keyword>
<protein>
    <submittedName>
        <fullName evidence="10">Glycosyl transferase</fullName>
    </submittedName>
</protein>
<name>A0A4Y3TUV6_9PROT</name>
<dbReference type="PANTHER" id="PTHR33908">
    <property type="entry name" value="MANNOSYLTRANSFERASE YKCB-RELATED"/>
    <property type="match status" value="1"/>
</dbReference>
<dbReference type="GO" id="GO:0009103">
    <property type="term" value="P:lipopolysaccharide biosynthetic process"/>
    <property type="evidence" value="ECO:0007669"/>
    <property type="project" value="UniProtKB-ARBA"/>
</dbReference>
<evidence type="ECO:0000313" key="10">
    <source>
        <dbReference type="EMBL" id="GEB84877.1"/>
    </source>
</evidence>
<proteinExistence type="predicted"/>
<feature type="transmembrane region" description="Helical" evidence="8">
    <location>
        <begin position="76"/>
        <end position="100"/>
    </location>
</feature>
<evidence type="ECO:0000259" key="9">
    <source>
        <dbReference type="Pfam" id="PF13231"/>
    </source>
</evidence>
<accession>A0A4Y3TUV6</accession>
<feature type="transmembrane region" description="Helical" evidence="8">
    <location>
        <begin position="309"/>
        <end position="327"/>
    </location>
</feature>
<dbReference type="GO" id="GO:0005886">
    <property type="term" value="C:plasma membrane"/>
    <property type="evidence" value="ECO:0007669"/>
    <property type="project" value="UniProtKB-SubCell"/>
</dbReference>
<dbReference type="InterPro" id="IPR038731">
    <property type="entry name" value="RgtA/B/C-like"/>
</dbReference>
<evidence type="ECO:0000256" key="1">
    <source>
        <dbReference type="ARBA" id="ARBA00004651"/>
    </source>
</evidence>
<feature type="transmembrane region" description="Helical" evidence="8">
    <location>
        <begin position="204"/>
        <end position="224"/>
    </location>
</feature>
<comment type="subcellular location">
    <subcellularLocation>
        <location evidence="1">Cell membrane</location>
        <topology evidence="1">Multi-pass membrane protein</topology>
    </subcellularLocation>
</comment>
<keyword evidence="6 8" id="KW-1133">Transmembrane helix</keyword>
<evidence type="ECO:0000313" key="11">
    <source>
        <dbReference type="Proteomes" id="UP000317730"/>
    </source>
</evidence>
<feature type="transmembrane region" description="Helical" evidence="8">
    <location>
        <begin position="334"/>
        <end position="356"/>
    </location>
</feature>
<dbReference type="PANTHER" id="PTHR33908:SF11">
    <property type="entry name" value="MEMBRANE PROTEIN"/>
    <property type="match status" value="1"/>
</dbReference>
<comment type="caution">
    <text evidence="10">The sequence shown here is derived from an EMBL/GenBank/DDBJ whole genome shotgun (WGS) entry which is preliminary data.</text>
</comment>
<feature type="domain" description="Glycosyltransferase RgtA/B/C/D-like" evidence="9">
    <location>
        <begin position="55"/>
        <end position="222"/>
    </location>
</feature>
<evidence type="ECO:0000256" key="3">
    <source>
        <dbReference type="ARBA" id="ARBA00022676"/>
    </source>
</evidence>
<gene>
    <name evidence="10" type="ORF">APE01nite_06740</name>
</gene>
<evidence type="ECO:0000256" key="5">
    <source>
        <dbReference type="ARBA" id="ARBA00022692"/>
    </source>
</evidence>
<dbReference type="GO" id="GO:0016763">
    <property type="term" value="F:pentosyltransferase activity"/>
    <property type="evidence" value="ECO:0007669"/>
    <property type="project" value="TreeGrafter"/>
</dbReference>
<evidence type="ECO:0000256" key="7">
    <source>
        <dbReference type="ARBA" id="ARBA00023136"/>
    </source>
</evidence>
<feature type="transmembrane region" description="Helical" evidence="8">
    <location>
        <begin position="112"/>
        <end position="132"/>
    </location>
</feature>
<keyword evidence="2" id="KW-1003">Cell membrane</keyword>
<feature type="transmembrane region" description="Helical" evidence="8">
    <location>
        <begin position="283"/>
        <end position="303"/>
    </location>
</feature>
<keyword evidence="5 8" id="KW-0812">Transmembrane</keyword>
<evidence type="ECO:0000256" key="6">
    <source>
        <dbReference type="ARBA" id="ARBA00022989"/>
    </source>
</evidence>
<organism evidence="10 11">
    <name type="scientific">Acetobacter peroxydans</name>
    <dbReference type="NCBI Taxonomy" id="104098"/>
    <lineage>
        <taxon>Bacteria</taxon>
        <taxon>Pseudomonadati</taxon>
        <taxon>Pseudomonadota</taxon>
        <taxon>Alphaproteobacteria</taxon>
        <taxon>Acetobacterales</taxon>
        <taxon>Acetobacteraceae</taxon>
        <taxon>Acetobacter</taxon>
    </lineage>
</organism>
<reference evidence="10 11" key="1">
    <citation type="submission" date="2019-06" db="EMBL/GenBank/DDBJ databases">
        <title>Whole genome shotgun sequence of Acetobacter peroxydans NBRC 13755.</title>
        <authorList>
            <person name="Hosoyama A."/>
            <person name="Uohara A."/>
            <person name="Ohji S."/>
            <person name="Ichikawa N."/>
        </authorList>
    </citation>
    <scope>NUCLEOTIDE SEQUENCE [LARGE SCALE GENOMIC DNA]</scope>
    <source>
        <strain evidence="10 11">NBRC 13755</strain>
    </source>
</reference>
<evidence type="ECO:0000256" key="4">
    <source>
        <dbReference type="ARBA" id="ARBA00022679"/>
    </source>
</evidence>
<keyword evidence="11" id="KW-1185">Reference proteome</keyword>
<dbReference type="InterPro" id="IPR050297">
    <property type="entry name" value="LipidA_mod_glycosyltrf_83"/>
</dbReference>
<sequence>MRAGKRMARYGWLAALAAMAVVTLFRLVVAAWVPLTPDEAYYRLWALAPAAGYFDHPPMVALWIRLGMLVAGDTPLGLRMMGPLSAAFGTLLLAHAGALWLRQPDGRPDWRVGARVALLLNATLAIGLGVIIMTPDTALIFFVTLMLWSLSWLCAGGPVWLWLVVGLAAGLGCDSKYSMLLPVGGMGLWLFGSRAGRLWLRKPWPWLAGCVSLLCVMPVVLWNAHHAWGGFVRQGGRLLDWQPARALVFLSELLGGQVGLASGLVFVLFVGGCVRLWRKRDGFSALLLCTILCPLAVFLQHALGARVQANWPVVVYPACTLAAGLWRPRWWKSAVWLGGIMTLVIMGQAAFAPLPLPVRVDVTLRQMGGWSELAHAVQARAAEGYSGQAPVLMTENYGLAGELAFYAQNTQVVAVEPRWALFDIPRPACGQQGELLRPVQDKEAPDPHVFEVLGPASAPVARARRGMIAEWYVMLPVRLRCQPGEVVVGNAASLPVRRS</sequence>
<dbReference type="Proteomes" id="UP000317730">
    <property type="component" value="Unassembled WGS sequence"/>
</dbReference>
<keyword evidence="7 8" id="KW-0472">Membrane</keyword>
<dbReference type="AlphaFoldDB" id="A0A4Y3TUV6"/>
<evidence type="ECO:0000256" key="8">
    <source>
        <dbReference type="SAM" id="Phobius"/>
    </source>
</evidence>
<keyword evidence="3" id="KW-0328">Glycosyltransferase</keyword>